<name>A0A7K1GP01_9FLAO</name>
<dbReference type="Pfam" id="PF00004">
    <property type="entry name" value="AAA"/>
    <property type="match status" value="1"/>
</dbReference>
<dbReference type="PRINTS" id="PR00300">
    <property type="entry name" value="CLPPROTEASEA"/>
</dbReference>
<dbReference type="InterPro" id="IPR036628">
    <property type="entry name" value="Clp_N_dom_sf"/>
</dbReference>
<dbReference type="OrthoDB" id="9803641at2"/>
<comment type="caution">
    <text evidence="10">The sequence shown here is derived from an EMBL/GenBank/DDBJ whole genome shotgun (WGS) entry which is preliminary data.</text>
</comment>
<organism evidence="10 11">
    <name type="scientific">Myroides pelagicus</name>
    <dbReference type="NCBI Taxonomy" id="270914"/>
    <lineage>
        <taxon>Bacteria</taxon>
        <taxon>Pseudomonadati</taxon>
        <taxon>Bacteroidota</taxon>
        <taxon>Flavobacteriia</taxon>
        <taxon>Flavobacteriales</taxon>
        <taxon>Flavobacteriaceae</taxon>
        <taxon>Myroides</taxon>
    </lineage>
</organism>
<dbReference type="CDD" id="cd00009">
    <property type="entry name" value="AAA"/>
    <property type="match status" value="1"/>
</dbReference>
<proteinExistence type="inferred from homology"/>
<dbReference type="Pfam" id="PF17871">
    <property type="entry name" value="AAA_lid_9"/>
    <property type="match status" value="1"/>
</dbReference>
<dbReference type="GO" id="GO:0016887">
    <property type="term" value="F:ATP hydrolysis activity"/>
    <property type="evidence" value="ECO:0007669"/>
    <property type="project" value="InterPro"/>
</dbReference>
<dbReference type="FunFam" id="3.40.50.300:FF:000025">
    <property type="entry name" value="ATP-dependent Clp protease subunit"/>
    <property type="match status" value="1"/>
</dbReference>
<gene>
    <name evidence="10" type="ORF">GJV77_11285</name>
</gene>
<dbReference type="GO" id="GO:0005737">
    <property type="term" value="C:cytoplasm"/>
    <property type="evidence" value="ECO:0007669"/>
    <property type="project" value="TreeGrafter"/>
</dbReference>
<dbReference type="InterPro" id="IPR028299">
    <property type="entry name" value="ClpA/B_CS2"/>
</dbReference>
<feature type="domain" description="UVR" evidence="8">
    <location>
        <begin position="449"/>
        <end position="484"/>
    </location>
</feature>
<dbReference type="InterPro" id="IPR041546">
    <property type="entry name" value="ClpA/ClpB_AAA_lid"/>
</dbReference>
<dbReference type="Gene3D" id="1.10.1780.10">
    <property type="entry name" value="Clp, N-terminal domain"/>
    <property type="match status" value="1"/>
</dbReference>
<feature type="domain" description="Clp R" evidence="9">
    <location>
        <begin position="1"/>
        <end position="149"/>
    </location>
</feature>
<dbReference type="SUPFAM" id="SSF52540">
    <property type="entry name" value="P-loop containing nucleoside triphosphate hydrolases"/>
    <property type="match status" value="2"/>
</dbReference>
<dbReference type="EMBL" id="WMJY01000027">
    <property type="protein sequence ID" value="MTH30480.1"/>
    <property type="molecule type" value="Genomic_DNA"/>
</dbReference>
<dbReference type="Gene3D" id="3.40.50.300">
    <property type="entry name" value="P-loop containing nucleotide triphosphate hydrolases"/>
    <property type="match status" value="2"/>
</dbReference>
<dbReference type="AlphaFoldDB" id="A0A7K1GP01"/>
<evidence type="ECO:0000259" key="9">
    <source>
        <dbReference type="PROSITE" id="PS51903"/>
    </source>
</evidence>
<dbReference type="InterPro" id="IPR027417">
    <property type="entry name" value="P-loop_NTPase"/>
</dbReference>
<keyword evidence="4 6" id="KW-0143">Chaperone</keyword>
<accession>A0A7K1GP01</accession>
<feature type="region of interest" description="Disordered" evidence="7">
    <location>
        <begin position="149"/>
        <end position="195"/>
    </location>
</feature>
<sequence length="843" mass="94600">MDDNFSQEVKDVISYSKDEAIQLGNDFIGTEHLILGILKVEQGEASSILHNLDIDIEFLRRKIVALSSNSTPATPVNEKASLHLTKQAERALRLTYLEVKVFKNNEINTAHLLLCILKNSDDPITQILAKLNVTYDVIKQEYLNQQDANNVFGDEPTDLPKAEAFDEEGQDDSFKADTTDTPSSKSNKRTKTPVLDNFGRDLTEMAENGKLDPVVGREKEIERVSQILSRRKKNNPLLIGEPGVGKSAIAEGLALRIIQKKVSRVLYNKRVVTLDLASLVAGTKYRGQFEERMKAVMNELEKNDDIILFIDEIHTIVGAGGATGSLDASNMFKPALARGEIQCIGATTLDEFRQHIEKDGALERRFQKVIVEPTSVEETIIILNNIKDKYESHHNVTYTPEAIEACVNLTNRYMSDRFLPDKAIDALDEVGSRVHITNINVPQNILDLEKKLEEVRESKSEMVNKQKYEEAAALRDSEKQIEKDLLIAQKTWEDDVKTNKVTVTEDDVADVVSMMTGIPVNRIAEKEITKLAKLPELIKGKVIGQDEAVEKIAKAIQRNRAGLKDPNRPIGSFIFLGQTGVGKTQLAKVIAKELFDSESSLLRIDMSEYMEKFAVSRLVGAPPGYVGYEEGGQLTEKVRRKPYSVILFDEIEKAHPDVFNTLLQVLDDGHLTDSLGRKVDFRNTIIIMTSNIGARQLKDFGQGVGYGTQAKKDQSQEHSKSVIENALKKAFAPEFLNRIDDIVVFNALEKQHIDLIIDIELEKLYMRINNLGYSLKLTTEAKDFIAEKGFDKQYGARPLKRAIQKYIEDPLAEEIVNSKIKLGDTITMSLEDNKEELKITVES</sequence>
<dbReference type="InterPro" id="IPR001270">
    <property type="entry name" value="ClpA/B"/>
</dbReference>
<dbReference type="InterPro" id="IPR018368">
    <property type="entry name" value="ClpA/B_CS1"/>
</dbReference>
<dbReference type="PROSITE" id="PS51903">
    <property type="entry name" value="CLP_R"/>
    <property type="match status" value="1"/>
</dbReference>
<evidence type="ECO:0000256" key="6">
    <source>
        <dbReference type="RuleBase" id="RU004432"/>
    </source>
</evidence>
<dbReference type="InterPro" id="IPR004176">
    <property type="entry name" value="Clp_R_N"/>
</dbReference>
<reference evidence="10 11" key="1">
    <citation type="journal article" date="2006" name="Int. J. Syst. Evol. Microbiol.">
        <title>Myroides pelagicus sp. nov., isolated from seawater in Thailand.</title>
        <authorList>
            <person name="Yoon J."/>
            <person name="Maneerat S."/>
            <person name="Kawai F."/>
            <person name="Yokota A."/>
        </authorList>
    </citation>
    <scope>NUCLEOTIDE SEQUENCE [LARGE SCALE GENOMIC DNA]</scope>
    <source>
        <strain evidence="10 11">SM1T</strain>
    </source>
</reference>
<evidence type="ECO:0000256" key="7">
    <source>
        <dbReference type="SAM" id="MobiDB-lite"/>
    </source>
</evidence>
<dbReference type="RefSeq" id="WP_155036464.1">
    <property type="nucleotide sequence ID" value="NZ_JAYMMG010000026.1"/>
</dbReference>
<dbReference type="InterPro" id="IPR001943">
    <property type="entry name" value="UVR_dom"/>
</dbReference>
<evidence type="ECO:0000313" key="10">
    <source>
        <dbReference type="EMBL" id="MTH30480.1"/>
    </source>
</evidence>
<dbReference type="PANTHER" id="PTHR11638">
    <property type="entry name" value="ATP-DEPENDENT CLP PROTEASE"/>
    <property type="match status" value="1"/>
</dbReference>
<keyword evidence="1 5" id="KW-0677">Repeat</keyword>
<dbReference type="CDD" id="cd19499">
    <property type="entry name" value="RecA-like_ClpB_Hsp104-like"/>
    <property type="match status" value="1"/>
</dbReference>
<evidence type="ECO:0000256" key="3">
    <source>
        <dbReference type="ARBA" id="ARBA00022840"/>
    </source>
</evidence>
<dbReference type="Pfam" id="PF07724">
    <property type="entry name" value="AAA_2"/>
    <property type="match status" value="1"/>
</dbReference>
<dbReference type="InterPro" id="IPR003959">
    <property type="entry name" value="ATPase_AAA_core"/>
</dbReference>
<comment type="similarity">
    <text evidence="6">Belongs to the ClpA/ClpB family.</text>
</comment>
<dbReference type="InterPro" id="IPR019489">
    <property type="entry name" value="Clp_ATPase_C"/>
</dbReference>
<dbReference type="SUPFAM" id="SSF81923">
    <property type="entry name" value="Double Clp-N motif"/>
    <property type="match status" value="1"/>
</dbReference>
<dbReference type="FunFam" id="3.40.50.300:FF:000010">
    <property type="entry name" value="Chaperone clpB 1, putative"/>
    <property type="match status" value="1"/>
</dbReference>
<evidence type="ECO:0000313" key="11">
    <source>
        <dbReference type="Proteomes" id="UP000488936"/>
    </source>
</evidence>
<evidence type="ECO:0000256" key="5">
    <source>
        <dbReference type="PROSITE-ProRule" id="PRU01251"/>
    </source>
</evidence>
<protein>
    <submittedName>
        <fullName evidence="10">AAA domain-containing protein</fullName>
    </submittedName>
</protein>
<keyword evidence="3 6" id="KW-0067">ATP-binding</keyword>
<dbReference type="Gene3D" id="4.10.860.10">
    <property type="entry name" value="UVR domain"/>
    <property type="match status" value="1"/>
</dbReference>
<dbReference type="PANTHER" id="PTHR11638:SF18">
    <property type="entry name" value="HEAT SHOCK PROTEIN 104"/>
    <property type="match status" value="1"/>
</dbReference>
<dbReference type="InterPro" id="IPR050130">
    <property type="entry name" value="ClpA_ClpB"/>
</dbReference>
<dbReference type="Pfam" id="PF10431">
    <property type="entry name" value="ClpB_D2-small"/>
    <property type="match status" value="1"/>
</dbReference>
<dbReference type="SMART" id="SM00382">
    <property type="entry name" value="AAA"/>
    <property type="match status" value="2"/>
</dbReference>
<dbReference type="SMART" id="SM01086">
    <property type="entry name" value="ClpB_D2-small"/>
    <property type="match status" value="1"/>
</dbReference>
<evidence type="ECO:0000259" key="8">
    <source>
        <dbReference type="PROSITE" id="PS50151"/>
    </source>
</evidence>
<dbReference type="PROSITE" id="PS50151">
    <property type="entry name" value="UVR"/>
    <property type="match status" value="1"/>
</dbReference>
<evidence type="ECO:0000256" key="1">
    <source>
        <dbReference type="ARBA" id="ARBA00022737"/>
    </source>
</evidence>
<dbReference type="GO" id="GO:0034605">
    <property type="term" value="P:cellular response to heat"/>
    <property type="evidence" value="ECO:0007669"/>
    <property type="project" value="TreeGrafter"/>
</dbReference>
<dbReference type="Proteomes" id="UP000488936">
    <property type="component" value="Unassembled WGS sequence"/>
</dbReference>
<evidence type="ECO:0000256" key="2">
    <source>
        <dbReference type="ARBA" id="ARBA00022741"/>
    </source>
</evidence>
<dbReference type="GO" id="GO:0005524">
    <property type="term" value="F:ATP binding"/>
    <property type="evidence" value="ECO:0007669"/>
    <property type="project" value="UniProtKB-KW"/>
</dbReference>
<dbReference type="Pfam" id="PF02861">
    <property type="entry name" value="Clp_N"/>
    <property type="match status" value="1"/>
</dbReference>
<dbReference type="PROSITE" id="PS00870">
    <property type="entry name" value="CLPAB_1"/>
    <property type="match status" value="1"/>
</dbReference>
<keyword evidence="2 6" id="KW-0547">Nucleotide-binding</keyword>
<dbReference type="InterPro" id="IPR003593">
    <property type="entry name" value="AAA+_ATPase"/>
</dbReference>
<keyword evidence="11" id="KW-1185">Reference proteome</keyword>
<evidence type="ECO:0000256" key="4">
    <source>
        <dbReference type="ARBA" id="ARBA00023186"/>
    </source>
</evidence>
<dbReference type="Gene3D" id="1.10.8.60">
    <property type="match status" value="2"/>
</dbReference>
<dbReference type="PROSITE" id="PS00871">
    <property type="entry name" value="CLPAB_2"/>
    <property type="match status" value="1"/>
</dbReference>